<gene>
    <name evidence="1" type="ORF">M8818_004983</name>
</gene>
<organism evidence="1 2">
    <name type="scientific">Zalaria obscura</name>
    <dbReference type="NCBI Taxonomy" id="2024903"/>
    <lineage>
        <taxon>Eukaryota</taxon>
        <taxon>Fungi</taxon>
        <taxon>Dikarya</taxon>
        <taxon>Ascomycota</taxon>
        <taxon>Pezizomycotina</taxon>
        <taxon>Dothideomycetes</taxon>
        <taxon>Dothideomycetidae</taxon>
        <taxon>Dothideales</taxon>
        <taxon>Zalariaceae</taxon>
        <taxon>Zalaria</taxon>
    </lineage>
</organism>
<proteinExistence type="predicted"/>
<keyword evidence="2" id="KW-1185">Reference proteome</keyword>
<dbReference type="Proteomes" id="UP001320706">
    <property type="component" value="Unassembled WGS sequence"/>
</dbReference>
<evidence type="ECO:0000313" key="1">
    <source>
        <dbReference type="EMBL" id="KAK8205271.1"/>
    </source>
</evidence>
<reference evidence="1" key="1">
    <citation type="submission" date="2024-02" db="EMBL/GenBank/DDBJ databases">
        <title>Metagenome Assembled Genome of Zalaria obscura JY119.</title>
        <authorList>
            <person name="Vighnesh L."/>
            <person name="Jagadeeshwari U."/>
            <person name="Venkata Ramana C."/>
            <person name="Sasikala C."/>
        </authorList>
    </citation>
    <scope>NUCLEOTIDE SEQUENCE</scope>
    <source>
        <strain evidence="1">JY119</strain>
    </source>
</reference>
<comment type="caution">
    <text evidence="1">The sequence shown here is derived from an EMBL/GenBank/DDBJ whole genome shotgun (WGS) entry which is preliminary data.</text>
</comment>
<accession>A0ACC3SEH0</accession>
<evidence type="ECO:0000313" key="2">
    <source>
        <dbReference type="Proteomes" id="UP001320706"/>
    </source>
</evidence>
<protein>
    <submittedName>
        <fullName evidence="1">Uncharacterized protein</fullName>
    </submittedName>
</protein>
<name>A0ACC3SEH0_9PEZI</name>
<sequence>MTSQSQSMSCPFCGFHTFDPYAITLHVEENHFDDSPFAVRETSPAAIAVALQEQENQAAGNGNITSRFTLPTSPGPKRKSPANDSSNEDASLALALRLQEEEDLKARKKGRTSDDHDMTSHSSALASPAASDEEQEQPAADDDFPYFECPECEEYVHLADYNDHVDLHASSSSSEPSLETDLSDPIVKMSDTGYETIPEHSLTPTLHTSRKVLQNRSQYRKIPSISSSGDTIARSINGFLSGSKSKGAVKGKAQKQPQVARLGKKELGPYANEERMPKWLHDQLARGAPVRRKRKIGTDGKLYTEVSVQNEASDLIPVLSKLSAHSPNVQQAYFCHPAVQHIYKMPNEGSFCGYRNIQVLFSYLQGVGVQGHERFGKQVPSILELQDAIEEAWDRGICPLGRLETGGIRDTRKWIGTPEALAIFRLAGIPVEPLTFNTTPDGTAAEGLLDYVEHYFRSATTAKAPIYLQQPGHSLTIVGLEILEDGDRTLLVFDPSFGPSRALRELAQDAKAIRINTRDFAIERHMKIYRKESEKLKRHQAFEILVVV</sequence>
<dbReference type="EMBL" id="JAMKPW020000025">
    <property type="protein sequence ID" value="KAK8205271.1"/>
    <property type="molecule type" value="Genomic_DNA"/>
</dbReference>